<accession>A0A8H4R561</accession>
<proteinExistence type="predicted"/>
<organism evidence="2 3">
    <name type="scientific">Cudoniella acicularis</name>
    <dbReference type="NCBI Taxonomy" id="354080"/>
    <lineage>
        <taxon>Eukaryota</taxon>
        <taxon>Fungi</taxon>
        <taxon>Dikarya</taxon>
        <taxon>Ascomycota</taxon>
        <taxon>Pezizomycotina</taxon>
        <taxon>Leotiomycetes</taxon>
        <taxon>Helotiales</taxon>
        <taxon>Tricladiaceae</taxon>
        <taxon>Cudoniella</taxon>
    </lineage>
</organism>
<dbReference type="OrthoDB" id="3944128at2759"/>
<dbReference type="EMBL" id="JAAMPI010001899">
    <property type="protein sequence ID" value="KAF4621922.1"/>
    <property type="molecule type" value="Genomic_DNA"/>
</dbReference>
<name>A0A8H4R561_9HELO</name>
<feature type="compositionally biased region" description="Acidic residues" evidence="1">
    <location>
        <begin position="176"/>
        <end position="193"/>
    </location>
</feature>
<evidence type="ECO:0000313" key="3">
    <source>
        <dbReference type="Proteomes" id="UP000566819"/>
    </source>
</evidence>
<evidence type="ECO:0000313" key="2">
    <source>
        <dbReference type="EMBL" id="KAF4621922.1"/>
    </source>
</evidence>
<gene>
    <name evidence="2" type="ORF">G7Y89_g14423</name>
</gene>
<dbReference type="Proteomes" id="UP000566819">
    <property type="component" value="Unassembled WGS sequence"/>
</dbReference>
<sequence length="539" mass="59745">MRSPPVITITLNFFPICTNNYNRSHTISSDIRFIPPCDNRYITNIANAHNDTDPPPDLASSTFGRYAIPASSFPPSRMAFTLTCTIKSSPLRHSGNPQPLRCRNERWGCLGCERKQRSRWRRASLAAGDAEPETPRSPLPTYGMSRLDPVYHGGAAEGDGEVSGGARSRSIRFVDELDSDSDTDSEYNSDEEGGGTTSQVSENHESTIPVASTAIRTAIEPDCSVGDAATDCSRLWSTWNSVSSVYLHSGDYDNWRTNDRRRPPCEEPTRVCPQNNCRLNPGDKQTLYYWPVTTVSGDFCKRNGSTVTPTPTDDGGAPNTVEFGDLTFTSPSVYVVIETATAEWPYVVYPKHQHPYSFSQYCGPVLTAVTLTLDPTELRTIQEGNFQHDDQRRTVKWKDFNHLEVPLSAYNFQCSSRIVAKYWSRCSTSTKIYDDYSPYFQVPQELISEAPEWKEWGCGNWWGMQPRIVRIEEDMTTSLDGIEGLRKHKGVMTAKPTGSPTVGLARVTASSTTGGIGGDGDVSDELDNLVGKNETNTSA</sequence>
<dbReference type="AlphaFoldDB" id="A0A8H4R561"/>
<comment type="caution">
    <text evidence="2">The sequence shown here is derived from an EMBL/GenBank/DDBJ whole genome shotgun (WGS) entry which is preliminary data.</text>
</comment>
<keyword evidence="3" id="KW-1185">Reference proteome</keyword>
<protein>
    <submittedName>
        <fullName evidence="2">Uncharacterized protein</fullName>
    </submittedName>
</protein>
<reference evidence="2 3" key="1">
    <citation type="submission" date="2020-03" db="EMBL/GenBank/DDBJ databases">
        <title>Draft Genome Sequence of Cudoniella acicularis.</title>
        <authorList>
            <person name="Buettner E."/>
            <person name="Kellner H."/>
        </authorList>
    </citation>
    <scope>NUCLEOTIDE SEQUENCE [LARGE SCALE GENOMIC DNA]</scope>
    <source>
        <strain evidence="2 3">DSM 108380</strain>
    </source>
</reference>
<evidence type="ECO:0000256" key="1">
    <source>
        <dbReference type="SAM" id="MobiDB-lite"/>
    </source>
</evidence>
<feature type="region of interest" description="Disordered" evidence="1">
    <location>
        <begin position="123"/>
        <end position="206"/>
    </location>
</feature>
<feature type="region of interest" description="Disordered" evidence="1">
    <location>
        <begin position="509"/>
        <end position="539"/>
    </location>
</feature>